<keyword evidence="4 9" id="KW-0547">Nucleotide-binding</keyword>
<evidence type="ECO:0000259" key="13">
    <source>
        <dbReference type="Pfam" id="PF13603"/>
    </source>
</evidence>
<feature type="domain" description="Aminoacyl-tRNA synthetase class Ia" evidence="11">
    <location>
        <begin position="689"/>
        <end position="749"/>
    </location>
</feature>
<dbReference type="CDD" id="cd07958">
    <property type="entry name" value="Anticodon_Ia_Leu_BEm"/>
    <property type="match status" value="1"/>
</dbReference>
<dbReference type="GO" id="GO:0005737">
    <property type="term" value="C:cytoplasm"/>
    <property type="evidence" value="ECO:0007669"/>
    <property type="project" value="UniProtKB-SubCell"/>
</dbReference>
<dbReference type="CDD" id="cd00812">
    <property type="entry name" value="LeuRS_core"/>
    <property type="match status" value="1"/>
</dbReference>
<evidence type="ECO:0000256" key="9">
    <source>
        <dbReference type="HAMAP-Rule" id="MF_00049"/>
    </source>
</evidence>
<comment type="caution">
    <text evidence="14">The sequence shown here is derived from an EMBL/GenBank/DDBJ whole genome shotgun (WGS) entry which is preliminary data.</text>
</comment>
<name>A0A519BLW6_9DELT</name>
<dbReference type="HAMAP" id="MF_00049_B">
    <property type="entry name" value="Leu_tRNA_synth_B"/>
    <property type="match status" value="1"/>
</dbReference>
<dbReference type="AlphaFoldDB" id="A0A519BLW6"/>
<dbReference type="GO" id="GO:0006429">
    <property type="term" value="P:leucyl-tRNA aminoacylation"/>
    <property type="evidence" value="ECO:0007669"/>
    <property type="project" value="UniProtKB-UniRule"/>
</dbReference>
<feature type="domain" description="Methionyl/Valyl/Leucyl/Isoleucyl-tRNA synthetase anticodon-binding" evidence="12">
    <location>
        <begin position="803"/>
        <end position="954"/>
    </location>
</feature>
<feature type="binding site" evidence="9">
    <location>
        <position position="713"/>
    </location>
    <ligand>
        <name>ATP</name>
        <dbReference type="ChEBI" id="CHEBI:30616"/>
    </ligand>
</feature>
<feature type="domain" description="Aminoacyl-tRNA synthetase class Ia" evidence="11">
    <location>
        <begin position="16"/>
        <end position="232"/>
    </location>
</feature>
<dbReference type="PANTHER" id="PTHR43740:SF2">
    <property type="entry name" value="LEUCINE--TRNA LIGASE, MITOCHONDRIAL"/>
    <property type="match status" value="1"/>
</dbReference>
<evidence type="ECO:0000259" key="12">
    <source>
        <dbReference type="Pfam" id="PF08264"/>
    </source>
</evidence>
<accession>A0A519BLW6</accession>
<dbReference type="GO" id="GO:0002161">
    <property type="term" value="F:aminoacyl-tRNA deacylase activity"/>
    <property type="evidence" value="ECO:0007669"/>
    <property type="project" value="InterPro"/>
</dbReference>
<protein>
    <recommendedName>
        <fullName evidence="9">Leucine--tRNA ligase</fullName>
        <ecNumber evidence="9">6.1.1.4</ecNumber>
    </recommendedName>
    <alternativeName>
        <fullName evidence="9">Leucyl-tRNA synthetase</fullName>
        <shortName evidence="9">LeuRS</shortName>
    </alternativeName>
</protein>
<feature type="short sequence motif" description="'HIGH' region" evidence="9">
    <location>
        <begin position="49"/>
        <end position="59"/>
    </location>
</feature>
<feature type="short sequence motif" description="'KMSKS' region" evidence="9">
    <location>
        <begin position="710"/>
        <end position="714"/>
    </location>
</feature>
<dbReference type="EC" id="6.1.1.4" evidence="9"/>
<dbReference type="PROSITE" id="PS00178">
    <property type="entry name" value="AA_TRNA_LIGASE_I"/>
    <property type="match status" value="1"/>
</dbReference>
<dbReference type="FunFam" id="3.40.50.620:FF:000003">
    <property type="entry name" value="Leucine--tRNA ligase"/>
    <property type="match status" value="1"/>
</dbReference>
<keyword evidence="7 9" id="KW-0030">Aminoacyl-tRNA synthetase</keyword>
<dbReference type="InterPro" id="IPR025709">
    <property type="entry name" value="Leu_tRNA-synth_edit"/>
</dbReference>
<organism evidence="14 15">
    <name type="scientific">Candidatus Acididesulfobacter diazotrophicus</name>
    <dbReference type="NCBI Taxonomy" id="2597226"/>
    <lineage>
        <taxon>Bacteria</taxon>
        <taxon>Deltaproteobacteria</taxon>
        <taxon>Candidatus Acidulodesulfobacterales</taxon>
        <taxon>Candidatus Acididesulfobacter</taxon>
    </lineage>
</organism>
<dbReference type="InterPro" id="IPR009080">
    <property type="entry name" value="tRNAsynth_Ia_anticodon-bd"/>
</dbReference>
<dbReference type="InterPro" id="IPR014729">
    <property type="entry name" value="Rossmann-like_a/b/a_fold"/>
</dbReference>
<evidence type="ECO:0000256" key="6">
    <source>
        <dbReference type="ARBA" id="ARBA00022917"/>
    </source>
</evidence>
<evidence type="ECO:0000256" key="5">
    <source>
        <dbReference type="ARBA" id="ARBA00022840"/>
    </source>
</evidence>
<feature type="domain" description="Aminoacyl-tRNA synthetase class Ia" evidence="11">
    <location>
        <begin position="498"/>
        <end position="607"/>
    </location>
</feature>
<evidence type="ECO:0000256" key="4">
    <source>
        <dbReference type="ARBA" id="ARBA00022741"/>
    </source>
</evidence>
<dbReference type="Pfam" id="PF13603">
    <property type="entry name" value="tRNA-synt_1_2"/>
    <property type="match status" value="1"/>
</dbReference>
<sequence length="993" mass="114169">MEQEKIYDFSSIEKKWQNKWLNGNDYSVDDLPIDTNKNKEKFYCLEMFPYPSGRIHMGHVRNYSIGDAIARFKRLKGYYVLHPIGFDSFGLPAENAAIKNKTNPKEWTYKNIETMEVQFKKLGLSYDWDRKIITSDSSYYKWEQLFFIQMFKKGLAYKKLSRVNWCESCHTTLANEQVENGKCWRCDNEITIKSMDQWFLKITDYAEELLAELDNLNGWPDKVKTMQKNWIGKSEGLSLFFKIADKENASDLQSAINKIEKINGQVSNSHNYNINDDDNDENNKIINLSPESWSDKNQKKSAEKNAMELEIFTTRPDTIFGATYLAISPLHPLVKDLLKTENAKIKTEELIRKSLISKEITEKEGVFTGSYAINPFNKKKLPIYIANFVLMDYGTGAIMSVPAHDERDFEFAKKYNIEIIEVIRNQDYTAVSSNAVNNISGNNDYNHNVINNNYNNKSLNGESSVNLVNDSELISPFNGEGILINSSVFNGLISKEAKNAISLEAEKMSIGKRVTNYRLKDWGISRQRYWGCPIPIVYCEKCGTVPLNENDLPLELPENVVFTGEGESPLARLDSFIDTCCPVCGGKAKRETDTMDTFVESSWYYAKYTSKSDLVKSDYINKSNSNSNNNFINNINNSASTHTIQSPFDKKAANYWLPVDQYIGGVEHAVMHLLYARFFVKVLRDLGYLNINEPFKNLLTQGMVVKNGAKMSKSKGNVVDPDDLINKYGSDTVRLFSLFAAPPEKDLEWNDKGVEGSYRFINKIYKIVSAYEKYLKNIEINNLKNLIILNKNFFEKTDIELKKINYELNGIIKKSETEMEERFHFNTVISSCMELVNKIYEYHKKQNNVNINIEIINTTDTIKTFEIERPQTYEKYESDKYLLKHIFNSILIILYPFIPHICSECFEILGSSINIESAGWPEIIDTGYKIETCGIAVQINGKLRSQITANIDSEQQDILNLSLEDEKIKKYIDNISGVKKSIYIKNKLINIVI</sequence>
<dbReference type="Proteomes" id="UP000319296">
    <property type="component" value="Unassembled WGS sequence"/>
</dbReference>
<dbReference type="InterPro" id="IPR002300">
    <property type="entry name" value="aa-tRNA-synth_Ia"/>
</dbReference>
<keyword evidence="3 9" id="KW-0436">Ligase</keyword>
<dbReference type="EMBL" id="SGBB01000011">
    <property type="protein sequence ID" value="RZD18272.1"/>
    <property type="molecule type" value="Genomic_DNA"/>
</dbReference>
<evidence type="ECO:0000313" key="15">
    <source>
        <dbReference type="Proteomes" id="UP000319296"/>
    </source>
</evidence>
<comment type="similarity">
    <text evidence="1 9 10">Belongs to the class-I aminoacyl-tRNA synthetase family.</text>
</comment>
<keyword evidence="6 9" id="KW-0648">Protein biosynthesis</keyword>
<gene>
    <name evidence="9" type="primary">leuS</name>
    <name evidence="14" type="ORF">EVG15_06620</name>
</gene>
<dbReference type="Pfam" id="PF00133">
    <property type="entry name" value="tRNA-synt_1"/>
    <property type="match status" value="3"/>
</dbReference>
<dbReference type="GO" id="GO:0005524">
    <property type="term" value="F:ATP binding"/>
    <property type="evidence" value="ECO:0007669"/>
    <property type="project" value="UniProtKB-UniRule"/>
</dbReference>
<dbReference type="InterPro" id="IPR013155">
    <property type="entry name" value="M/V/L/I-tRNA-synth_anticd-bd"/>
</dbReference>
<evidence type="ECO:0000256" key="10">
    <source>
        <dbReference type="RuleBase" id="RU363035"/>
    </source>
</evidence>
<dbReference type="Pfam" id="PF08264">
    <property type="entry name" value="Anticodon_1"/>
    <property type="match status" value="1"/>
</dbReference>
<evidence type="ECO:0000256" key="2">
    <source>
        <dbReference type="ARBA" id="ARBA00022490"/>
    </source>
</evidence>
<keyword evidence="2 9" id="KW-0963">Cytoplasm</keyword>
<dbReference type="InterPro" id="IPR002302">
    <property type="entry name" value="Leu-tRNA-ligase"/>
</dbReference>
<evidence type="ECO:0000313" key="14">
    <source>
        <dbReference type="EMBL" id="RZD18272.1"/>
    </source>
</evidence>
<evidence type="ECO:0000256" key="8">
    <source>
        <dbReference type="ARBA" id="ARBA00047469"/>
    </source>
</evidence>
<feature type="domain" description="Leucyl-tRNA synthetase editing" evidence="13">
    <location>
        <begin position="304"/>
        <end position="433"/>
    </location>
</feature>
<dbReference type="PANTHER" id="PTHR43740">
    <property type="entry name" value="LEUCYL-TRNA SYNTHETASE"/>
    <property type="match status" value="1"/>
</dbReference>
<dbReference type="InterPro" id="IPR001412">
    <property type="entry name" value="aa-tRNA-synth_I_CS"/>
</dbReference>
<keyword evidence="5 9" id="KW-0067">ATP-binding</keyword>
<dbReference type="Gene3D" id="3.40.50.620">
    <property type="entry name" value="HUPs"/>
    <property type="match status" value="2"/>
</dbReference>
<proteinExistence type="inferred from homology"/>
<evidence type="ECO:0000256" key="7">
    <source>
        <dbReference type="ARBA" id="ARBA00023146"/>
    </source>
</evidence>
<dbReference type="GO" id="GO:0004823">
    <property type="term" value="F:leucine-tRNA ligase activity"/>
    <property type="evidence" value="ECO:0007669"/>
    <property type="project" value="UniProtKB-UniRule"/>
</dbReference>
<evidence type="ECO:0000256" key="3">
    <source>
        <dbReference type="ARBA" id="ARBA00022598"/>
    </source>
</evidence>
<reference evidence="14 15" key="1">
    <citation type="journal article" date="2019" name="ISME J.">
        <title>Insights into ecological role of a new deltaproteobacterial order Candidatus Acidulodesulfobacterales by metagenomics and metatranscriptomics.</title>
        <authorList>
            <person name="Tan S."/>
            <person name="Liu J."/>
            <person name="Fang Y."/>
            <person name="Hedlund B.P."/>
            <person name="Lian Z.H."/>
            <person name="Huang L.Y."/>
            <person name="Li J.T."/>
            <person name="Huang L.N."/>
            <person name="Li W.J."/>
            <person name="Jiang H.C."/>
            <person name="Dong H.L."/>
            <person name="Shu W.S."/>
        </authorList>
    </citation>
    <scope>NUCLEOTIDE SEQUENCE [LARGE SCALE GENOMIC DNA]</scope>
    <source>
        <strain evidence="14">AP1</strain>
    </source>
</reference>
<dbReference type="FunFam" id="1.10.730.10:FF:000002">
    <property type="entry name" value="Leucine--tRNA ligase"/>
    <property type="match status" value="1"/>
</dbReference>
<dbReference type="SUPFAM" id="SSF52374">
    <property type="entry name" value="Nucleotidylyl transferase"/>
    <property type="match status" value="1"/>
</dbReference>
<dbReference type="Gene3D" id="3.10.20.590">
    <property type="match status" value="1"/>
</dbReference>
<dbReference type="PRINTS" id="PR00985">
    <property type="entry name" value="TRNASYNTHLEU"/>
</dbReference>
<evidence type="ECO:0000259" key="11">
    <source>
        <dbReference type="Pfam" id="PF00133"/>
    </source>
</evidence>
<evidence type="ECO:0000256" key="1">
    <source>
        <dbReference type="ARBA" id="ARBA00005594"/>
    </source>
</evidence>
<comment type="subcellular location">
    <subcellularLocation>
        <location evidence="9">Cytoplasm</location>
    </subcellularLocation>
</comment>
<comment type="catalytic activity">
    <reaction evidence="8 9">
        <text>tRNA(Leu) + L-leucine + ATP = L-leucyl-tRNA(Leu) + AMP + diphosphate</text>
        <dbReference type="Rhea" id="RHEA:11688"/>
        <dbReference type="Rhea" id="RHEA-COMP:9613"/>
        <dbReference type="Rhea" id="RHEA-COMP:9622"/>
        <dbReference type="ChEBI" id="CHEBI:30616"/>
        <dbReference type="ChEBI" id="CHEBI:33019"/>
        <dbReference type="ChEBI" id="CHEBI:57427"/>
        <dbReference type="ChEBI" id="CHEBI:78442"/>
        <dbReference type="ChEBI" id="CHEBI:78494"/>
        <dbReference type="ChEBI" id="CHEBI:456215"/>
        <dbReference type="EC" id="6.1.1.4"/>
    </reaction>
</comment>
<dbReference type="Gene3D" id="1.10.730.10">
    <property type="entry name" value="Isoleucyl-tRNA Synthetase, Domain 1"/>
    <property type="match status" value="2"/>
</dbReference>
<dbReference type="SUPFAM" id="SSF50677">
    <property type="entry name" value="ValRS/IleRS/LeuRS editing domain"/>
    <property type="match status" value="1"/>
</dbReference>
<dbReference type="InterPro" id="IPR009008">
    <property type="entry name" value="Val/Leu/Ile-tRNA-synth_edit"/>
</dbReference>
<dbReference type="SUPFAM" id="SSF47323">
    <property type="entry name" value="Anticodon-binding domain of a subclass of class I aminoacyl-tRNA synthetases"/>
    <property type="match status" value="1"/>
</dbReference>